<dbReference type="SMART" id="SM00382">
    <property type="entry name" value="AAA"/>
    <property type="match status" value="1"/>
</dbReference>
<dbReference type="InterPro" id="IPR003439">
    <property type="entry name" value="ABC_transporter-like_ATP-bd"/>
</dbReference>
<dbReference type="Pfam" id="PF08402">
    <property type="entry name" value="TOBE_2"/>
    <property type="match status" value="1"/>
</dbReference>
<evidence type="ECO:0000256" key="4">
    <source>
        <dbReference type="SAM" id="MobiDB-lite"/>
    </source>
</evidence>
<dbReference type="PANTHER" id="PTHR42781">
    <property type="entry name" value="SPERMIDINE/PUTRESCINE IMPORT ATP-BINDING PROTEIN POTA"/>
    <property type="match status" value="1"/>
</dbReference>
<dbReference type="InterPro" id="IPR017871">
    <property type="entry name" value="ABC_transporter-like_CS"/>
</dbReference>
<dbReference type="InterPro" id="IPR003593">
    <property type="entry name" value="AAA+_ATPase"/>
</dbReference>
<evidence type="ECO:0000313" key="6">
    <source>
        <dbReference type="EMBL" id="GGJ91861.1"/>
    </source>
</evidence>
<dbReference type="Gene3D" id="2.40.50.100">
    <property type="match status" value="1"/>
</dbReference>
<accession>A0ABQ2E7C9</accession>
<proteinExistence type="predicted"/>
<dbReference type="SUPFAM" id="SSF50331">
    <property type="entry name" value="MOP-like"/>
    <property type="match status" value="1"/>
</dbReference>
<dbReference type="InterPro" id="IPR027417">
    <property type="entry name" value="P-loop_NTPase"/>
</dbReference>
<feature type="region of interest" description="Disordered" evidence="4">
    <location>
        <begin position="380"/>
        <end position="399"/>
    </location>
</feature>
<evidence type="ECO:0000256" key="2">
    <source>
        <dbReference type="ARBA" id="ARBA00022741"/>
    </source>
</evidence>
<dbReference type="PROSITE" id="PS50893">
    <property type="entry name" value="ABC_TRANSPORTER_2"/>
    <property type="match status" value="1"/>
</dbReference>
<keyword evidence="2" id="KW-0547">Nucleotide-binding</keyword>
<organism evidence="6 7">
    <name type="scientific">Streptomyces camponoticapitis</name>
    <dbReference type="NCBI Taxonomy" id="1616125"/>
    <lineage>
        <taxon>Bacteria</taxon>
        <taxon>Bacillati</taxon>
        <taxon>Actinomycetota</taxon>
        <taxon>Actinomycetes</taxon>
        <taxon>Kitasatosporales</taxon>
        <taxon>Streptomycetaceae</taxon>
        <taxon>Streptomyces</taxon>
    </lineage>
</organism>
<name>A0ABQ2E7C9_9ACTN</name>
<dbReference type="RefSeq" id="WP_189107397.1">
    <property type="nucleotide sequence ID" value="NZ_BMMV01000006.1"/>
</dbReference>
<dbReference type="InterPro" id="IPR008995">
    <property type="entry name" value="Mo/tungstate-bd_C_term_dom"/>
</dbReference>
<keyword evidence="1" id="KW-0813">Transport</keyword>
<sequence length="399" mass="42840">MLTIAGLTKNFGAESSRRLRGRGVTVGPRTLALNGIDLEVTQGQFHTLLGPSGCGKTTLLRSIAGLERPDRGTITLSGTTMYSSEKGINVSPDRRGLGMVFQSYAIWPHMDVYRNVAFPLTVRRAGGEKLSRPEQRARVEEALAAVGLADYAGRQATNLSGGQQQRLAVARALVTRPALVLLDEPLSNLDARLRESMRFELKRLQRETGVTMVYVTHDQSEALALSDVVTVMSAGNIEQSGHPEDIYDQPSSLFVARFVGAPNLVPGVVEHVADGFGRIASDAGRITVDDCSLPAGGRVRVLMRPEDFTIAPASEEPGTTTGNSFEGVVTATAFEGERVRHHVKVGELTFECHSERHRALPDGTAVRLTVPSARVRLVPDDETAAPATARDEPALAATG</sequence>
<dbReference type="EMBL" id="BMMV01000006">
    <property type="protein sequence ID" value="GGJ91861.1"/>
    <property type="molecule type" value="Genomic_DNA"/>
</dbReference>
<keyword evidence="7" id="KW-1185">Reference proteome</keyword>
<dbReference type="InterPro" id="IPR050093">
    <property type="entry name" value="ABC_SmlMolc_Importer"/>
</dbReference>
<dbReference type="Gene3D" id="3.40.50.300">
    <property type="entry name" value="P-loop containing nucleotide triphosphate hydrolases"/>
    <property type="match status" value="1"/>
</dbReference>
<evidence type="ECO:0000256" key="1">
    <source>
        <dbReference type="ARBA" id="ARBA00022448"/>
    </source>
</evidence>
<evidence type="ECO:0000256" key="3">
    <source>
        <dbReference type="ARBA" id="ARBA00022840"/>
    </source>
</evidence>
<protein>
    <submittedName>
        <fullName evidence="6">Iron(III)-transport ATP-binding protein</fullName>
    </submittedName>
</protein>
<reference evidence="7" key="1">
    <citation type="journal article" date="2019" name="Int. J. Syst. Evol. Microbiol.">
        <title>The Global Catalogue of Microorganisms (GCM) 10K type strain sequencing project: providing services to taxonomists for standard genome sequencing and annotation.</title>
        <authorList>
            <consortium name="The Broad Institute Genomics Platform"/>
            <consortium name="The Broad Institute Genome Sequencing Center for Infectious Disease"/>
            <person name="Wu L."/>
            <person name="Ma J."/>
        </authorList>
    </citation>
    <scope>NUCLEOTIDE SEQUENCE [LARGE SCALE GENOMIC DNA]</scope>
    <source>
        <strain evidence="7">CGMCC 4.7275</strain>
    </source>
</reference>
<comment type="caution">
    <text evidence="6">The sequence shown here is derived from an EMBL/GenBank/DDBJ whole genome shotgun (WGS) entry which is preliminary data.</text>
</comment>
<feature type="domain" description="ABC transporter" evidence="5">
    <location>
        <begin position="17"/>
        <end position="259"/>
    </location>
</feature>
<dbReference type="SUPFAM" id="SSF52540">
    <property type="entry name" value="P-loop containing nucleoside triphosphate hydrolases"/>
    <property type="match status" value="1"/>
</dbReference>
<dbReference type="Proteomes" id="UP000660265">
    <property type="component" value="Unassembled WGS sequence"/>
</dbReference>
<dbReference type="PROSITE" id="PS00211">
    <property type="entry name" value="ABC_TRANSPORTER_1"/>
    <property type="match status" value="1"/>
</dbReference>
<keyword evidence="3 6" id="KW-0067">ATP-binding</keyword>
<dbReference type="GO" id="GO:0005524">
    <property type="term" value="F:ATP binding"/>
    <property type="evidence" value="ECO:0007669"/>
    <property type="project" value="UniProtKB-KW"/>
</dbReference>
<dbReference type="InterPro" id="IPR013611">
    <property type="entry name" value="Transp-assoc_OB_typ2"/>
</dbReference>
<gene>
    <name evidence="6" type="ORF">GCM10011583_24150</name>
</gene>
<dbReference type="PANTHER" id="PTHR42781:SF4">
    <property type="entry name" value="SPERMIDINE_PUTRESCINE IMPORT ATP-BINDING PROTEIN POTA"/>
    <property type="match status" value="1"/>
</dbReference>
<dbReference type="Pfam" id="PF00005">
    <property type="entry name" value="ABC_tran"/>
    <property type="match status" value="1"/>
</dbReference>
<evidence type="ECO:0000313" key="7">
    <source>
        <dbReference type="Proteomes" id="UP000660265"/>
    </source>
</evidence>
<evidence type="ECO:0000259" key="5">
    <source>
        <dbReference type="PROSITE" id="PS50893"/>
    </source>
</evidence>